<evidence type="ECO:0000313" key="6">
    <source>
        <dbReference type="EMBL" id="SFG34159.1"/>
    </source>
</evidence>
<keyword evidence="7" id="KW-1185">Reference proteome</keyword>
<proteinExistence type="inferred from homology"/>
<dbReference type="SMART" id="SM00382">
    <property type="entry name" value="AAA"/>
    <property type="match status" value="1"/>
</dbReference>
<protein>
    <submittedName>
        <fullName evidence="6">Lipopolysaccharide transport system ATP-binding protein</fullName>
    </submittedName>
</protein>
<dbReference type="SUPFAM" id="SSF52540">
    <property type="entry name" value="P-loop containing nucleoside triphosphate hydrolases"/>
    <property type="match status" value="1"/>
</dbReference>
<dbReference type="InterPro" id="IPR050683">
    <property type="entry name" value="Bact_Polysacc_Export_ATP-bd"/>
</dbReference>
<dbReference type="GO" id="GO:0140359">
    <property type="term" value="F:ABC-type transporter activity"/>
    <property type="evidence" value="ECO:0007669"/>
    <property type="project" value="InterPro"/>
</dbReference>
<dbReference type="CDD" id="cd03220">
    <property type="entry name" value="ABC_KpsT_Wzt"/>
    <property type="match status" value="1"/>
</dbReference>
<evidence type="ECO:0000256" key="4">
    <source>
        <dbReference type="ARBA" id="ARBA00022840"/>
    </source>
</evidence>
<keyword evidence="4 6" id="KW-0067">ATP-binding</keyword>
<sequence length="429" mass="48139">MADNIIQVENISKLYRLGTIGTGSFRQDLQWWWNLYVRGRKDPFFHLDKTAPPGVAADQIWALRDVSFDVKQGESMGFVGSNGSGKSTLLKIISRIVKPTTGAVRGRGKVSSLLEVGTGFNKELTGRENIYISGYILGMNKAEVAAKFDEIVAFSGIEEFVDTPVKRYSSGMYVRLAFAVAAHLEPDILIVDEVLAVGDADFQKKCLGKMREVSQAEGRTILFVSHNMQAVNTLCDRAIWLNKGQMLEMGPSSAVVNKYIASLQKLQLGQKWATPQEAPGNKFIRFKQVELIPHVEHSDGIIDVRTPLTVKFQFWNMLEEMSLNVGIVLYSYTGDCIFDLLSPALHCHTGMVEGECTIPGNFLNDGSYYITLTIAKEASIPVYNLDECLSFDVEDYRADICYFEKWWGAVRPKFPFRLENHQEVCQLSR</sequence>
<evidence type="ECO:0000256" key="3">
    <source>
        <dbReference type="ARBA" id="ARBA00022741"/>
    </source>
</evidence>
<dbReference type="CDD" id="cd10147">
    <property type="entry name" value="Wzt_C-like"/>
    <property type="match status" value="1"/>
</dbReference>
<dbReference type="EMBL" id="FOOT01000002">
    <property type="protein sequence ID" value="SFG34159.1"/>
    <property type="molecule type" value="Genomic_DNA"/>
</dbReference>
<dbReference type="OrthoDB" id="9785229at2"/>
<dbReference type="InterPro" id="IPR027417">
    <property type="entry name" value="P-loop_NTPase"/>
</dbReference>
<dbReference type="PANTHER" id="PTHR46743:SF2">
    <property type="entry name" value="TEICHOIC ACIDS EXPORT ATP-BINDING PROTEIN TAGH"/>
    <property type="match status" value="1"/>
</dbReference>
<dbReference type="Gene3D" id="3.40.50.300">
    <property type="entry name" value="P-loop containing nucleotide triphosphate hydrolases"/>
    <property type="match status" value="1"/>
</dbReference>
<dbReference type="Proteomes" id="UP000198724">
    <property type="component" value="Unassembled WGS sequence"/>
</dbReference>
<evidence type="ECO:0000313" key="7">
    <source>
        <dbReference type="Proteomes" id="UP000198724"/>
    </source>
</evidence>
<keyword evidence="3" id="KW-0547">Nucleotide-binding</keyword>
<dbReference type="RefSeq" id="WP_092099696.1">
    <property type="nucleotide sequence ID" value="NZ_FOOT01000002.1"/>
</dbReference>
<dbReference type="PROSITE" id="PS50893">
    <property type="entry name" value="ABC_TRANSPORTER_2"/>
    <property type="match status" value="1"/>
</dbReference>
<gene>
    <name evidence="6" type="ORF">SAMN05421739_102223</name>
</gene>
<evidence type="ECO:0000256" key="2">
    <source>
        <dbReference type="ARBA" id="ARBA00022448"/>
    </source>
</evidence>
<dbReference type="Pfam" id="PF00005">
    <property type="entry name" value="ABC_tran"/>
    <property type="match status" value="1"/>
</dbReference>
<dbReference type="InterPro" id="IPR003593">
    <property type="entry name" value="AAA+_ATPase"/>
</dbReference>
<dbReference type="GO" id="GO:0016020">
    <property type="term" value="C:membrane"/>
    <property type="evidence" value="ECO:0007669"/>
    <property type="project" value="InterPro"/>
</dbReference>
<name>A0A1I2R3T7_9BACT</name>
<organism evidence="6 7">
    <name type="scientific">Pontibacter chinhatensis</name>
    <dbReference type="NCBI Taxonomy" id="1436961"/>
    <lineage>
        <taxon>Bacteria</taxon>
        <taxon>Pseudomonadati</taxon>
        <taxon>Bacteroidota</taxon>
        <taxon>Cytophagia</taxon>
        <taxon>Cytophagales</taxon>
        <taxon>Hymenobacteraceae</taxon>
        <taxon>Pontibacter</taxon>
    </lineage>
</organism>
<dbReference type="AlphaFoldDB" id="A0A1I2R3T7"/>
<dbReference type="InterPro" id="IPR003439">
    <property type="entry name" value="ABC_transporter-like_ATP-bd"/>
</dbReference>
<dbReference type="STRING" id="1436961.SAMN05421739_102223"/>
<reference evidence="7" key="1">
    <citation type="submission" date="2016-10" db="EMBL/GenBank/DDBJ databases">
        <authorList>
            <person name="Varghese N."/>
            <person name="Submissions S."/>
        </authorList>
    </citation>
    <scope>NUCLEOTIDE SEQUENCE [LARGE SCALE GENOMIC DNA]</scope>
    <source>
        <strain evidence="7">LP51</strain>
    </source>
</reference>
<evidence type="ECO:0000259" key="5">
    <source>
        <dbReference type="PROSITE" id="PS50893"/>
    </source>
</evidence>
<dbReference type="GO" id="GO:0016887">
    <property type="term" value="F:ATP hydrolysis activity"/>
    <property type="evidence" value="ECO:0007669"/>
    <property type="project" value="InterPro"/>
</dbReference>
<keyword evidence="2" id="KW-0813">Transport</keyword>
<dbReference type="PANTHER" id="PTHR46743">
    <property type="entry name" value="TEICHOIC ACIDS EXPORT ATP-BINDING PROTEIN TAGH"/>
    <property type="match status" value="1"/>
</dbReference>
<dbReference type="InterPro" id="IPR029439">
    <property type="entry name" value="Wzt_C"/>
</dbReference>
<comment type="similarity">
    <text evidence="1">Belongs to the ABC transporter superfamily.</text>
</comment>
<dbReference type="GO" id="GO:0005524">
    <property type="term" value="F:ATP binding"/>
    <property type="evidence" value="ECO:0007669"/>
    <property type="project" value="UniProtKB-KW"/>
</dbReference>
<feature type="domain" description="ABC transporter" evidence="5">
    <location>
        <begin position="45"/>
        <end position="268"/>
    </location>
</feature>
<dbReference type="InterPro" id="IPR015860">
    <property type="entry name" value="ABC_transpr_TagH-like"/>
</dbReference>
<evidence type="ECO:0000256" key="1">
    <source>
        <dbReference type="ARBA" id="ARBA00005417"/>
    </source>
</evidence>
<accession>A0A1I2R3T7</accession>